<evidence type="ECO:0000256" key="1">
    <source>
        <dbReference type="RuleBase" id="RU367018"/>
    </source>
</evidence>
<sequence>MKKKNHNFFFELELEVDQSIKIAFWADARSRAIYEYFGDAISFDTTYNTNNMTLGTTNGFERAERERIKCCRFHTVISCATKFSIEAQFQQVYTHEKFREVQAQFRVKTNCITRSMHSALGYMSKNVKRRHTNIKSSHDEPLLEPRSKRFDDLVFHSQNIYEFASEFEELTTILHHTYDNAMVEMQEHKAKKQGKSSLSHEDASLEDINELQSPPHMRTRGCPKNRLGSKTKKQIANASKKKKTKALRELNLFYGGLDICGPEKAFFYKVTRYFAPPRRSFKLVNKALSRL</sequence>
<proteinExistence type="inferred from homology"/>
<gene>
    <name evidence="3" type="ORF">Ahy_A04g020605</name>
</gene>
<dbReference type="AlphaFoldDB" id="A0A445DI53"/>
<keyword evidence="1" id="KW-0863">Zinc-finger</keyword>
<evidence type="ECO:0000313" key="4">
    <source>
        <dbReference type="Proteomes" id="UP000289738"/>
    </source>
</evidence>
<name>A0A445DI53_ARAHY</name>
<keyword evidence="1" id="KW-0862">Zinc</keyword>
<comment type="caution">
    <text evidence="3">The sequence shown here is derived from an EMBL/GenBank/DDBJ whole genome shotgun (WGS) entry which is preliminary data.</text>
</comment>
<dbReference type="PANTHER" id="PTHR31669">
    <property type="entry name" value="PROTEIN FAR1-RELATED SEQUENCE 10-RELATED"/>
    <property type="match status" value="1"/>
</dbReference>
<keyword evidence="4" id="KW-1185">Reference proteome</keyword>
<dbReference type="InterPro" id="IPR031052">
    <property type="entry name" value="FHY3/FAR1"/>
</dbReference>
<protein>
    <recommendedName>
        <fullName evidence="1">Protein FAR1-RELATED SEQUENCE</fullName>
    </recommendedName>
</protein>
<organism evidence="3 4">
    <name type="scientific">Arachis hypogaea</name>
    <name type="common">Peanut</name>
    <dbReference type="NCBI Taxonomy" id="3818"/>
    <lineage>
        <taxon>Eukaryota</taxon>
        <taxon>Viridiplantae</taxon>
        <taxon>Streptophyta</taxon>
        <taxon>Embryophyta</taxon>
        <taxon>Tracheophyta</taxon>
        <taxon>Spermatophyta</taxon>
        <taxon>Magnoliopsida</taxon>
        <taxon>eudicotyledons</taxon>
        <taxon>Gunneridae</taxon>
        <taxon>Pentapetalae</taxon>
        <taxon>rosids</taxon>
        <taxon>fabids</taxon>
        <taxon>Fabales</taxon>
        <taxon>Fabaceae</taxon>
        <taxon>Papilionoideae</taxon>
        <taxon>50 kb inversion clade</taxon>
        <taxon>dalbergioids sensu lato</taxon>
        <taxon>Dalbergieae</taxon>
        <taxon>Pterocarpus clade</taxon>
        <taxon>Arachis</taxon>
    </lineage>
</organism>
<comment type="similarity">
    <text evidence="1">Belongs to the FHY3/FAR1 family.</text>
</comment>
<dbReference type="EMBL" id="SDMP01000004">
    <property type="protein sequence ID" value="RYR62853.1"/>
    <property type="molecule type" value="Genomic_DNA"/>
</dbReference>
<evidence type="ECO:0000256" key="2">
    <source>
        <dbReference type="SAM" id="MobiDB-lite"/>
    </source>
</evidence>
<dbReference type="GO" id="GO:0005634">
    <property type="term" value="C:nucleus"/>
    <property type="evidence" value="ECO:0007669"/>
    <property type="project" value="UniProtKB-SubCell"/>
</dbReference>
<feature type="compositionally biased region" description="Basic residues" evidence="2">
    <location>
        <begin position="217"/>
        <end position="240"/>
    </location>
</feature>
<evidence type="ECO:0000313" key="3">
    <source>
        <dbReference type="EMBL" id="RYR62853.1"/>
    </source>
</evidence>
<feature type="region of interest" description="Disordered" evidence="2">
    <location>
        <begin position="213"/>
        <end position="240"/>
    </location>
</feature>
<accession>A0A445DI53</accession>
<comment type="function">
    <text evidence="1">Putative transcription activator involved in regulating light control of development.</text>
</comment>
<keyword evidence="1" id="KW-0479">Metal-binding</keyword>
<dbReference type="GO" id="GO:0006355">
    <property type="term" value="P:regulation of DNA-templated transcription"/>
    <property type="evidence" value="ECO:0007669"/>
    <property type="project" value="UniProtKB-UniRule"/>
</dbReference>
<dbReference type="Proteomes" id="UP000289738">
    <property type="component" value="Chromosome A04"/>
</dbReference>
<dbReference type="GO" id="GO:0008270">
    <property type="term" value="F:zinc ion binding"/>
    <property type="evidence" value="ECO:0007669"/>
    <property type="project" value="UniProtKB-UniRule"/>
</dbReference>
<keyword evidence="1" id="KW-0539">Nucleus</keyword>
<reference evidence="3 4" key="1">
    <citation type="submission" date="2019-01" db="EMBL/GenBank/DDBJ databases">
        <title>Sequencing of cultivated peanut Arachis hypogaea provides insights into genome evolution and oil improvement.</title>
        <authorList>
            <person name="Chen X."/>
        </authorList>
    </citation>
    <scope>NUCLEOTIDE SEQUENCE [LARGE SCALE GENOMIC DNA]</scope>
    <source>
        <strain evidence="4">cv. Fuhuasheng</strain>
        <tissue evidence="3">Leaves</tissue>
    </source>
</reference>
<dbReference type="PANTHER" id="PTHR31669:SF251">
    <property type="entry name" value="PROTEIN FAR1-RELATED SEQUENCE"/>
    <property type="match status" value="1"/>
</dbReference>
<comment type="subcellular location">
    <subcellularLocation>
        <location evidence="1">Nucleus</location>
    </subcellularLocation>
</comment>